<evidence type="ECO:0000313" key="3">
    <source>
        <dbReference type="Proteomes" id="UP000050792"/>
    </source>
</evidence>
<keyword evidence="3" id="KW-1185">Reference proteome</keyword>
<evidence type="ECO:0000259" key="2">
    <source>
        <dbReference type="Pfam" id="PF05225"/>
    </source>
</evidence>
<dbReference type="InterPro" id="IPR009057">
    <property type="entry name" value="Homeodomain-like_sf"/>
</dbReference>
<proteinExistence type="predicted"/>
<dbReference type="SUPFAM" id="SSF46689">
    <property type="entry name" value="Homeodomain-like"/>
    <property type="match status" value="1"/>
</dbReference>
<dbReference type="InterPro" id="IPR007889">
    <property type="entry name" value="HTH_Psq"/>
</dbReference>
<evidence type="ECO:0000256" key="1">
    <source>
        <dbReference type="SAM" id="MobiDB-lite"/>
    </source>
</evidence>
<reference evidence="4" key="2">
    <citation type="submission" date="2023-11" db="UniProtKB">
        <authorList>
            <consortium name="WormBaseParasite"/>
        </authorList>
    </citation>
    <scope>IDENTIFICATION</scope>
</reference>
<protein>
    <recommendedName>
        <fullName evidence="2">HTH psq-type domain-containing protein</fullName>
    </recommendedName>
</protein>
<dbReference type="GO" id="GO:0003677">
    <property type="term" value="F:DNA binding"/>
    <property type="evidence" value="ECO:0007669"/>
    <property type="project" value="InterPro"/>
</dbReference>
<dbReference type="Gene3D" id="1.10.10.60">
    <property type="entry name" value="Homeodomain-like"/>
    <property type="match status" value="1"/>
</dbReference>
<dbReference type="Proteomes" id="UP000050792">
    <property type="component" value="Unassembled WGS sequence"/>
</dbReference>
<name>A0AA85G776_9TREM</name>
<accession>A0AA85G776</accession>
<feature type="domain" description="HTH psq-type" evidence="2">
    <location>
        <begin position="381"/>
        <end position="415"/>
    </location>
</feature>
<organism evidence="3 4">
    <name type="scientific">Schistosoma rodhaini</name>
    <dbReference type="NCBI Taxonomy" id="6188"/>
    <lineage>
        <taxon>Eukaryota</taxon>
        <taxon>Metazoa</taxon>
        <taxon>Spiralia</taxon>
        <taxon>Lophotrochozoa</taxon>
        <taxon>Platyhelminthes</taxon>
        <taxon>Trematoda</taxon>
        <taxon>Digenea</taxon>
        <taxon>Strigeidida</taxon>
        <taxon>Schistosomatoidea</taxon>
        <taxon>Schistosomatidae</taxon>
        <taxon>Schistosoma</taxon>
    </lineage>
</organism>
<feature type="region of interest" description="Disordered" evidence="1">
    <location>
        <begin position="1"/>
        <end position="33"/>
    </location>
</feature>
<evidence type="ECO:0000313" key="4">
    <source>
        <dbReference type="WBParaSite" id="SRDH1_78980.1"/>
    </source>
</evidence>
<feature type="compositionally biased region" description="Polar residues" evidence="1">
    <location>
        <begin position="8"/>
        <end position="30"/>
    </location>
</feature>
<dbReference type="AlphaFoldDB" id="A0AA85G776"/>
<dbReference type="WBParaSite" id="SRDH1_78980.1">
    <property type="protein sequence ID" value="SRDH1_78980.1"/>
    <property type="gene ID" value="SRDH1_78980"/>
</dbReference>
<dbReference type="Pfam" id="PF05225">
    <property type="entry name" value="HTH_psq"/>
    <property type="match status" value="1"/>
</dbReference>
<reference evidence="3" key="1">
    <citation type="submission" date="2022-06" db="EMBL/GenBank/DDBJ databases">
        <authorList>
            <person name="Berger JAMES D."/>
            <person name="Berger JAMES D."/>
        </authorList>
    </citation>
    <scope>NUCLEOTIDE SEQUENCE [LARGE SCALE GENOMIC DNA]</scope>
</reference>
<sequence>MIPETDQYFHTTRSSFNNEPTKVIGNSRQSPPKLHPIESSTILNNLSSSNVSYSSQLMNSPVEQYNNKNIHKDFDHKYQLVLPQNSVPSSEFNIAAFSNPKSNISELNIGESKSDRWNHLINYNTIPYNPSFSSNPNPIEKNESFEVPNYMSDGNYSLIKMNLFEYFLFLFNQIEHLNNIQFNLSDFYQWYQFYYKQYIQNMMFIMIEKNDEKPLDLSLKTSSTLMESTCQPQQPPQQRQIPDEQLSQSNKILNETSKIHCHCSTCLLYCKHLTKNNIDFYQTISNLLPYNLSPNSLKNQYSINLNNDQKNIFKKSLSKINKQKNFSLNLIDKILTIKKIKKINNTNNTDSFTINHTTNNTTHKSYLNNKHIKRSYTQYELFEAIKAIYFGQLGTRKAANIYGIPRSTLRNKICKLNEIKKLHEKHLNVN</sequence>